<dbReference type="AlphaFoldDB" id="A0A1A8XBU9"/>
<feature type="transmembrane region" description="Helical" evidence="1">
    <location>
        <begin position="263"/>
        <end position="296"/>
    </location>
</feature>
<organism evidence="4 5">
    <name type="scientific">Plasmodium ovale curtisi</name>
    <dbReference type="NCBI Taxonomy" id="864141"/>
    <lineage>
        <taxon>Eukaryota</taxon>
        <taxon>Sar</taxon>
        <taxon>Alveolata</taxon>
        <taxon>Apicomplexa</taxon>
        <taxon>Aconoidasida</taxon>
        <taxon>Haemosporida</taxon>
        <taxon>Plasmodiidae</taxon>
        <taxon>Plasmodium</taxon>
        <taxon>Plasmodium (Plasmodium)</taxon>
    </lineage>
</organism>
<accession>A0A1A8XBU9</accession>
<sequence>MEQTNKFSFYAKCLTLALLVLAGHPSDNFTNSGKSFDKGISQNISNARHNRVLRGDSELYSERRYKDLKERILDLIEENDNEFEERLESCMHDKKFKKQFSSMIPDSRFQKHFDLINDTSFMEPRYNPVNYDTYYVKQYNSYGNNNYAQEPYNKFVFGNKIEKNYDLAQDEYFDEDIETDLFEKEQYKYNQEAPFDTYKPRKSNIMTYKSRKNNIMSSRKSGFLKKLDAKYENMLINALTNKKERKTAKELFKDIVKAASPIIASYGILFFSMLCGIYGSYIYFPLALVFLSMLYVAHKYNKWHKYGRRLVNKRYKKLV</sequence>
<evidence type="ECO:0000313" key="5">
    <source>
        <dbReference type="Proteomes" id="UP000078546"/>
    </source>
</evidence>
<dbReference type="EMBL" id="FLQU01000041">
    <property type="protein sequence ID" value="SBS80140.1"/>
    <property type="molecule type" value="Genomic_DNA"/>
</dbReference>
<dbReference type="EMBL" id="FLQV01003145">
    <property type="protein sequence ID" value="SBT02163.1"/>
    <property type="molecule type" value="Genomic_DNA"/>
</dbReference>
<feature type="chain" id="PRO_5015059791" description="Pv-fam-d protein" evidence="2">
    <location>
        <begin position="23"/>
        <end position="319"/>
    </location>
</feature>
<reference evidence="4" key="2">
    <citation type="submission" date="2016-05" db="EMBL/GenBank/DDBJ databases">
        <authorList>
            <person name="Lavstsen T."/>
            <person name="Jespersen J.S."/>
        </authorList>
    </citation>
    <scope>NUCLEOTIDE SEQUENCE [LARGE SCALE GENOMIC DNA]</scope>
</reference>
<protein>
    <recommendedName>
        <fullName evidence="7">Pv-fam-d protein</fullName>
    </recommendedName>
</protein>
<dbReference type="Proteomes" id="UP000078560">
    <property type="component" value="Unassembled WGS sequence"/>
</dbReference>
<dbReference type="Proteomes" id="UP000078546">
    <property type="component" value="Unassembled WGS sequence"/>
</dbReference>
<keyword evidence="2" id="KW-0732">Signal</keyword>
<evidence type="ECO:0000313" key="3">
    <source>
        <dbReference type="EMBL" id="SBS80140.1"/>
    </source>
</evidence>
<keyword evidence="1" id="KW-0812">Transmembrane</keyword>
<evidence type="ECO:0008006" key="7">
    <source>
        <dbReference type="Google" id="ProtNLM"/>
    </source>
</evidence>
<proteinExistence type="predicted"/>
<keyword evidence="1" id="KW-0472">Membrane</keyword>
<gene>
    <name evidence="4" type="ORF">POVCU1_073770</name>
    <name evidence="3" type="ORF">POVCU2_0003350</name>
</gene>
<evidence type="ECO:0000313" key="4">
    <source>
        <dbReference type="EMBL" id="SBT02163.1"/>
    </source>
</evidence>
<reference evidence="5 6" key="1">
    <citation type="submission" date="2016-05" db="EMBL/GenBank/DDBJ databases">
        <authorList>
            <person name="Naeem Raeece"/>
        </authorList>
    </citation>
    <scope>NUCLEOTIDE SEQUENCE [LARGE SCALE GENOMIC DNA]</scope>
</reference>
<evidence type="ECO:0000256" key="2">
    <source>
        <dbReference type="SAM" id="SignalP"/>
    </source>
</evidence>
<name>A0A1A8XBU9_PLAOA</name>
<keyword evidence="1" id="KW-1133">Transmembrane helix</keyword>
<evidence type="ECO:0000256" key="1">
    <source>
        <dbReference type="SAM" id="Phobius"/>
    </source>
</evidence>
<feature type="signal peptide" evidence="2">
    <location>
        <begin position="1"/>
        <end position="22"/>
    </location>
</feature>
<evidence type="ECO:0000313" key="6">
    <source>
        <dbReference type="Proteomes" id="UP000078560"/>
    </source>
</evidence>